<gene>
    <name evidence="9" type="ORF">J5V48_04880</name>
</gene>
<evidence type="ECO:0000259" key="8">
    <source>
        <dbReference type="Pfam" id="PF01435"/>
    </source>
</evidence>
<dbReference type="Proteomes" id="UP000731465">
    <property type="component" value="Unassembled WGS sequence"/>
</dbReference>
<dbReference type="SUPFAM" id="SSF48452">
    <property type="entry name" value="TPR-like"/>
    <property type="match status" value="1"/>
</dbReference>
<evidence type="ECO:0000256" key="5">
    <source>
        <dbReference type="ARBA" id="ARBA00022833"/>
    </source>
</evidence>
<accession>A0ABS7DG12</accession>
<dbReference type="Gene3D" id="1.25.40.10">
    <property type="entry name" value="Tetratricopeptide repeat domain"/>
    <property type="match status" value="1"/>
</dbReference>
<keyword evidence="3" id="KW-0479">Metal-binding</keyword>
<feature type="chain" id="PRO_5046072398" evidence="7">
    <location>
        <begin position="21"/>
        <end position="476"/>
    </location>
</feature>
<reference evidence="9 10" key="1">
    <citation type="submission" date="2021-03" db="EMBL/GenBank/DDBJ databases">
        <title>Succinivibrio sp. nov. isolated from feces of cow.</title>
        <authorList>
            <person name="Choi J.-Y."/>
        </authorList>
    </citation>
    <scope>NUCLEOTIDE SEQUENCE [LARGE SCALE GENOMIC DNA]</scope>
    <source>
        <strain evidence="9 10">AGMB01872</strain>
    </source>
</reference>
<evidence type="ECO:0000256" key="4">
    <source>
        <dbReference type="ARBA" id="ARBA00022801"/>
    </source>
</evidence>
<name>A0ABS7DG12_9GAMM</name>
<feature type="signal peptide" evidence="7">
    <location>
        <begin position="1"/>
        <end position="20"/>
    </location>
</feature>
<evidence type="ECO:0000256" key="3">
    <source>
        <dbReference type="ARBA" id="ARBA00022723"/>
    </source>
</evidence>
<dbReference type="Gene3D" id="3.30.2010.10">
    <property type="entry name" value="Metalloproteases ('zincins'), catalytic domain"/>
    <property type="match status" value="1"/>
</dbReference>
<evidence type="ECO:0000256" key="7">
    <source>
        <dbReference type="SAM" id="SignalP"/>
    </source>
</evidence>
<evidence type="ECO:0000256" key="2">
    <source>
        <dbReference type="ARBA" id="ARBA00022670"/>
    </source>
</evidence>
<evidence type="ECO:0000256" key="6">
    <source>
        <dbReference type="ARBA" id="ARBA00023049"/>
    </source>
</evidence>
<dbReference type="PANTHER" id="PTHR22726:SF1">
    <property type="entry name" value="METALLOENDOPEPTIDASE OMA1, MITOCHONDRIAL"/>
    <property type="match status" value="1"/>
</dbReference>
<comment type="cofactor">
    <cofactor evidence="1">
        <name>Zn(2+)</name>
        <dbReference type="ChEBI" id="CHEBI:29105"/>
    </cofactor>
</comment>
<proteinExistence type="predicted"/>
<keyword evidence="6" id="KW-0482">Metalloprotease</keyword>
<keyword evidence="4" id="KW-0378">Hydrolase</keyword>
<evidence type="ECO:0000256" key="1">
    <source>
        <dbReference type="ARBA" id="ARBA00001947"/>
    </source>
</evidence>
<keyword evidence="2" id="KW-0645">Protease</keyword>
<dbReference type="RefSeq" id="WP_219937445.1">
    <property type="nucleotide sequence ID" value="NZ_JAGFNY010000012.1"/>
</dbReference>
<feature type="domain" description="Peptidase M48" evidence="8">
    <location>
        <begin position="66"/>
        <end position="251"/>
    </location>
</feature>
<dbReference type="InterPro" id="IPR011990">
    <property type="entry name" value="TPR-like_helical_dom_sf"/>
</dbReference>
<dbReference type="PANTHER" id="PTHR22726">
    <property type="entry name" value="METALLOENDOPEPTIDASE OMA1"/>
    <property type="match status" value="1"/>
</dbReference>
<dbReference type="InterPro" id="IPR001915">
    <property type="entry name" value="Peptidase_M48"/>
</dbReference>
<protein>
    <submittedName>
        <fullName evidence="9">M48 family metallopeptidase</fullName>
    </submittedName>
</protein>
<keyword evidence="10" id="KW-1185">Reference proteome</keyword>
<comment type="caution">
    <text evidence="9">The sequence shown here is derived from an EMBL/GenBank/DDBJ whole genome shotgun (WGS) entry which is preliminary data.</text>
</comment>
<dbReference type="EMBL" id="JAGFNY010000012">
    <property type="protein sequence ID" value="MBW7570225.1"/>
    <property type="molecule type" value="Genomic_DNA"/>
</dbReference>
<dbReference type="Pfam" id="PF01435">
    <property type="entry name" value="Peptidase_M48"/>
    <property type="match status" value="1"/>
</dbReference>
<dbReference type="Pfam" id="PF14559">
    <property type="entry name" value="TPR_19"/>
    <property type="match status" value="1"/>
</dbReference>
<keyword evidence="7" id="KW-0732">Signal</keyword>
<evidence type="ECO:0000313" key="9">
    <source>
        <dbReference type="EMBL" id="MBW7570225.1"/>
    </source>
</evidence>
<dbReference type="InterPro" id="IPR051156">
    <property type="entry name" value="Mito/Outer_Membr_Metalloprot"/>
</dbReference>
<sequence length="476" mass="53952">MKKKLLVFLMMLFLCPISFSSQNIVIPDLGPAGVRGLSIAAEKNFGEYFFRKANGAGLVSYDPVLNEYINSVGNRLILHANNVYFPFHFYLSEDPSLNASAFLGGVVQVNAGLFHYTSTEDEFASVIAHEICHVTQRHIARMIEDQAEKSSLSVASIIGSIVLGIINPNVGMAALSSTTGLMQQSNINFTRDNEYEADRLGIDLLYNSGFNPMGMADLFRVLLSKQGNVSSVYAMLIDHPLSDIRVAEAYNRAKQLPKRENSKNPNYMFAKARVDVRYMNLNLETLKNKLMHTQKVNHYYKYYALALIAYENKDNASALKYLSMLDSIKDNDFILDLKTDIEISQKNYKAAIEPLERMYKIKPNDSSITLNLANALIESKDYKKAIKILKNFQNTYPKNLLASELIAKSYYLSKDKCNAHQSQAYSYLLRGDFNKANRFLNNALHVCNGTSREIVRAKLKKYNDIKLFDRMFEQNI</sequence>
<keyword evidence="5" id="KW-0862">Zinc</keyword>
<evidence type="ECO:0000313" key="10">
    <source>
        <dbReference type="Proteomes" id="UP000731465"/>
    </source>
</evidence>
<organism evidence="9 10">
    <name type="scientific">Succinivibrio faecicola</name>
    <dbReference type="NCBI Taxonomy" id="2820300"/>
    <lineage>
        <taxon>Bacteria</taxon>
        <taxon>Pseudomonadati</taxon>
        <taxon>Pseudomonadota</taxon>
        <taxon>Gammaproteobacteria</taxon>
        <taxon>Aeromonadales</taxon>
        <taxon>Succinivibrionaceae</taxon>
        <taxon>Succinivibrio</taxon>
    </lineage>
</organism>